<dbReference type="RefSeq" id="WP_188610702.1">
    <property type="nucleotide sequence ID" value="NZ_BMGG01000006.1"/>
</dbReference>
<evidence type="ECO:0000259" key="5">
    <source>
        <dbReference type="PROSITE" id="PS50977"/>
    </source>
</evidence>
<keyword evidence="2 4" id="KW-0238">DNA-binding</keyword>
<dbReference type="PANTHER" id="PTHR47506:SF1">
    <property type="entry name" value="HTH-TYPE TRANSCRIPTIONAL REGULATOR YJDC"/>
    <property type="match status" value="1"/>
</dbReference>
<accession>A0A916UJW3</accession>
<reference evidence="6" key="1">
    <citation type="journal article" date="2014" name="Int. J. Syst. Evol. Microbiol.">
        <title>Complete genome sequence of Corynebacterium casei LMG S-19264T (=DSM 44701T), isolated from a smear-ripened cheese.</title>
        <authorList>
            <consortium name="US DOE Joint Genome Institute (JGI-PGF)"/>
            <person name="Walter F."/>
            <person name="Albersmeier A."/>
            <person name="Kalinowski J."/>
            <person name="Ruckert C."/>
        </authorList>
    </citation>
    <scope>NUCLEOTIDE SEQUENCE</scope>
    <source>
        <strain evidence="6">CGMCC 1.12919</strain>
    </source>
</reference>
<evidence type="ECO:0000256" key="4">
    <source>
        <dbReference type="PROSITE-ProRule" id="PRU00335"/>
    </source>
</evidence>
<keyword evidence="7" id="KW-1185">Reference proteome</keyword>
<dbReference type="GO" id="GO:0003677">
    <property type="term" value="F:DNA binding"/>
    <property type="evidence" value="ECO:0007669"/>
    <property type="project" value="UniProtKB-UniRule"/>
</dbReference>
<dbReference type="EMBL" id="BMGG01000006">
    <property type="protein sequence ID" value="GGC75629.1"/>
    <property type="molecule type" value="Genomic_DNA"/>
</dbReference>
<dbReference type="PRINTS" id="PR00455">
    <property type="entry name" value="HTHTETR"/>
</dbReference>
<dbReference type="Pfam" id="PF00440">
    <property type="entry name" value="TetR_N"/>
    <property type="match status" value="1"/>
</dbReference>
<dbReference type="Gene3D" id="1.10.10.60">
    <property type="entry name" value="Homeodomain-like"/>
    <property type="match status" value="1"/>
</dbReference>
<evidence type="ECO:0000256" key="2">
    <source>
        <dbReference type="ARBA" id="ARBA00023125"/>
    </source>
</evidence>
<sequence>MARPKEFDRDEVLEAAIRVFREHGYEGSSAEMLVRAMGIGRQSLYDTFGDKWQLYCAAVQRYVACEIEAHVTALRGAPRALDGIRAMIERVVAEAPQACLGVNSICEFGRSRPELSEIQDASARALHIAIAKRVREAQADGEVAAVLDTEAAAGFVAASFATIRIAARGGADARELHSLGHMAMRALR</sequence>
<proteinExistence type="predicted"/>
<comment type="caution">
    <text evidence="6">The sequence shown here is derived from an EMBL/GenBank/DDBJ whole genome shotgun (WGS) entry which is preliminary data.</text>
</comment>
<dbReference type="AlphaFoldDB" id="A0A916UJW3"/>
<evidence type="ECO:0000313" key="7">
    <source>
        <dbReference type="Proteomes" id="UP000637002"/>
    </source>
</evidence>
<evidence type="ECO:0000256" key="1">
    <source>
        <dbReference type="ARBA" id="ARBA00023015"/>
    </source>
</evidence>
<dbReference type="Gene3D" id="1.10.357.10">
    <property type="entry name" value="Tetracycline Repressor, domain 2"/>
    <property type="match status" value="1"/>
</dbReference>
<dbReference type="PANTHER" id="PTHR47506">
    <property type="entry name" value="TRANSCRIPTIONAL REGULATORY PROTEIN"/>
    <property type="match status" value="1"/>
</dbReference>
<keyword evidence="1" id="KW-0805">Transcription regulation</keyword>
<gene>
    <name evidence="6" type="ORF">GCM10010994_37610</name>
</gene>
<feature type="DNA-binding region" description="H-T-H motif" evidence="4">
    <location>
        <begin position="29"/>
        <end position="48"/>
    </location>
</feature>
<organism evidence="6 7">
    <name type="scientific">Chelatococcus reniformis</name>
    <dbReference type="NCBI Taxonomy" id="1494448"/>
    <lineage>
        <taxon>Bacteria</taxon>
        <taxon>Pseudomonadati</taxon>
        <taxon>Pseudomonadota</taxon>
        <taxon>Alphaproteobacteria</taxon>
        <taxon>Hyphomicrobiales</taxon>
        <taxon>Chelatococcaceae</taxon>
        <taxon>Chelatococcus</taxon>
    </lineage>
</organism>
<feature type="domain" description="HTH tetR-type" evidence="5">
    <location>
        <begin position="6"/>
        <end position="66"/>
    </location>
</feature>
<dbReference type="InterPro" id="IPR001647">
    <property type="entry name" value="HTH_TetR"/>
</dbReference>
<dbReference type="InterPro" id="IPR036271">
    <property type="entry name" value="Tet_transcr_reg_TetR-rel_C_sf"/>
</dbReference>
<dbReference type="Proteomes" id="UP000637002">
    <property type="component" value="Unassembled WGS sequence"/>
</dbReference>
<evidence type="ECO:0000256" key="3">
    <source>
        <dbReference type="ARBA" id="ARBA00023163"/>
    </source>
</evidence>
<evidence type="ECO:0000313" key="6">
    <source>
        <dbReference type="EMBL" id="GGC75629.1"/>
    </source>
</evidence>
<name>A0A916UJW3_9HYPH</name>
<dbReference type="InterPro" id="IPR009057">
    <property type="entry name" value="Homeodomain-like_sf"/>
</dbReference>
<dbReference type="SUPFAM" id="SSF48498">
    <property type="entry name" value="Tetracyclin repressor-like, C-terminal domain"/>
    <property type="match status" value="1"/>
</dbReference>
<dbReference type="SUPFAM" id="SSF46689">
    <property type="entry name" value="Homeodomain-like"/>
    <property type="match status" value="1"/>
</dbReference>
<dbReference type="PROSITE" id="PS50977">
    <property type="entry name" value="HTH_TETR_2"/>
    <property type="match status" value="1"/>
</dbReference>
<keyword evidence="3" id="KW-0804">Transcription</keyword>
<protein>
    <submittedName>
        <fullName evidence="6">TetR family transcriptional regulator</fullName>
    </submittedName>
</protein>
<reference evidence="6" key="2">
    <citation type="submission" date="2020-09" db="EMBL/GenBank/DDBJ databases">
        <authorList>
            <person name="Sun Q."/>
            <person name="Zhou Y."/>
        </authorList>
    </citation>
    <scope>NUCLEOTIDE SEQUENCE</scope>
    <source>
        <strain evidence="6">CGMCC 1.12919</strain>
    </source>
</reference>